<organism evidence="2 3">
    <name type="scientific">Lentzea indica</name>
    <dbReference type="NCBI Taxonomy" id="2604800"/>
    <lineage>
        <taxon>Bacteria</taxon>
        <taxon>Bacillati</taxon>
        <taxon>Actinomycetota</taxon>
        <taxon>Actinomycetes</taxon>
        <taxon>Pseudonocardiales</taxon>
        <taxon>Pseudonocardiaceae</taxon>
        <taxon>Lentzea</taxon>
    </lineage>
</organism>
<evidence type="ECO:0000313" key="2">
    <source>
        <dbReference type="EMBL" id="NKE62040.1"/>
    </source>
</evidence>
<keyword evidence="3" id="KW-1185">Reference proteome</keyword>
<evidence type="ECO:0000256" key="1">
    <source>
        <dbReference type="SAM" id="MobiDB-lite"/>
    </source>
</evidence>
<protein>
    <submittedName>
        <fullName evidence="2">Uncharacterized protein</fullName>
    </submittedName>
</protein>
<reference evidence="2 3" key="1">
    <citation type="submission" date="2019-08" db="EMBL/GenBank/DDBJ databases">
        <title>Lentzea from Indian Himalayas.</title>
        <authorList>
            <person name="Mandal S."/>
            <person name="Mallick Gupta A."/>
            <person name="Maiti P.K."/>
            <person name="Sarkar J."/>
            <person name="Mandal S."/>
        </authorList>
    </citation>
    <scope>NUCLEOTIDE SEQUENCE [LARGE SCALE GENOMIC DNA]</scope>
    <source>
        <strain evidence="2 3">PSKA42</strain>
    </source>
</reference>
<evidence type="ECO:0000313" key="3">
    <source>
        <dbReference type="Proteomes" id="UP001515943"/>
    </source>
</evidence>
<dbReference type="Proteomes" id="UP001515943">
    <property type="component" value="Unassembled WGS sequence"/>
</dbReference>
<accession>A0ABX1FSZ8</accession>
<dbReference type="RefSeq" id="WP_167978687.1">
    <property type="nucleotide sequence ID" value="NZ_VSRL01000215.1"/>
</dbReference>
<name>A0ABX1FSZ8_9PSEU</name>
<comment type="caution">
    <text evidence="2">The sequence shown here is derived from an EMBL/GenBank/DDBJ whole genome shotgun (WGS) entry which is preliminary data.</text>
</comment>
<dbReference type="EMBL" id="VSRL01000215">
    <property type="protein sequence ID" value="NKE62040.1"/>
    <property type="molecule type" value="Genomic_DNA"/>
</dbReference>
<feature type="region of interest" description="Disordered" evidence="1">
    <location>
        <begin position="41"/>
        <end position="61"/>
    </location>
</feature>
<proteinExistence type="predicted"/>
<gene>
    <name evidence="2" type="ORF">FXN61_36925</name>
</gene>
<sequence length="272" mass="29196">MSTLIQEQLRREALEIAIWAEGRQAPPPEVLAKLELLGPDGRELDDDSNQETGVGNACGGDDSGLPSLGPLASFGSWQSVAATILRKTEDSAGFDQSSTVFDLIRWIIFELQFETMPFLTSITGDSRSVSISSLSLSPAISAVTELVGGLVTADTLTGVINSIKKIGQLAVQNNGQQEKDSNVQQGVLTVVNGDLRLGLLRTTVQMEYKTGKGYQQLNQQITVSRLFGSLDYGMCIRNAETLLEWDGQDVNGWVNGASSSPYPPNTSPAWGS</sequence>